<dbReference type="EMBL" id="CP001338">
    <property type="protein sequence ID" value="ACL16077.1"/>
    <property type="molecule type" value="Genomic_DNA"/>
</dbReference>
<reference evidence="2 3" key="1">
    <citation type="journal article" date="2015" name="Genome Announc.">
        <title>Complete Genome Sequence of Methanosphaerula palustris E1-9CT, a Hydrogenotrophic Methanogen Isolated from a Minerotrophic Fen Peatland.</title>
        <authorList>
            <person name="Cadillo-Quiroz H."/>
            <person name="Browne P."/>
            <person name="Kyrpides N."/>
            <person name="Woyke T."/>
            <person name="Goodwin L."/>
            <person name="Detter C."/>
            <person name="Yavitt J.B."/>
            <person name="Zinder S.H."/>
        </authorList>
    </citation>
    <scope>NUCLEOTIDE SEQUENCE [LARGE SCALE GENOMIC DNA]</scope>
    <source>
        <strain evidence="3">ATCC BAA-1556 / DSM 19958 / E1-9c</strain>
    </source>
</reference>
<evidence type="ECO:0000313" key="3">
    <source>
        <dbReference type="Proteomes" id="UP000002457"/>
    </source>
</evidence>
<feature type="region of interest" description="Disordered" evidence="1">
    <location>
        <begin position="1"/>
        <end position="32"/>
    </location>
</feature>
<name>B8GG03_METPE</name>
<evidence type="ECO:0000256" key="1">
    <source>
        <dbReference type="SAM" id="MobiDB-lite"/>
    </source>
</evidence>
<dbReference type="AlphaFoldDB" id="B8GG03"/>
<dbReference type="STRING" id="521011.Mpal_0711"/>
<keyword evidence="3" id="KW-1185">Reference proteome</keyword>
<dbReference type="HOGENOM" id="CLU_2565788_0_0_2"/>
<protein>
    <submittedName>
        <fullName evidence="2">Uncharacterized protein</fullName>
    </submittedName>
</protein>
<sequence>MKMSAEEDPAQIVPPAETFSQRIARASQKRSAESFQSIADTLIKESRDKPAGESIEFSDDELRELGKVLKIPIEKVRDLCT</sequence>
<organism evidence="2 3">
    <name type="scientific">Methanosphaerula palustris (strain ATCC BAA-1556 / DSM 19958 / E1-9c)</name>
    <dbReference type="NCBI Taxonomy" id="521011"/>
    <lineage>
        <taxon>Archaea</taxon>
        <taxon>Methanobacteriati</taxon>
        <taxon>Methanobacteriota</taxon>
        <taxon>Stenosarchaea group</taxon>
        <taxon>Methanomicrobia</taxon>
        <taxon>Methanomicrobiales</taxon>
        <taxon>Methanoregulaceae</taxon>
        <taxon>Methanosphaerula</taxon>
    </lineage>
</organism>
<gene>
    <name evidence="2" type="ordered locus">Mpal_0711</name>
</gene>
<dbReference type="KEGG" id="mpl:Mpal_0711"/>
<accession>B8GG03</accession>
<dbReference type="Proteomes" id="UP000002457">
    <property type="component" value="Chromosome"/>
</dbReference>
<dbReference type="RefSeq" id="WP_012617396.1">
    <property type="nucleotide sequence ID" value="NC_011832.1"/>
</dbReference>
<dbReference type="GeneID" id="7271857"/>
<evidence type="ECO:0000313" key="2">
    <source>
        <dbReference type="EMBL" id="ACL16077.1"/>
    </source>
</evidence>
<proteinExistence type="predicted"/>